<organism evidence="1 2">
    <name type="scientific">Turnera subulata</name>
    <dbReference type="NCBI Taxonomy" id="218843"/>
    <lineage>
        <taxon>Eukaryota</taxon>
        <taxon>Viridiplantae</taxon>
        <taxon>Streptophyta</taxon>
        <taxon>Embryophyta</taxon>
        <taxon>Tracheophyta</taxon>
        <taxon>Spermatophyta</taxon>
        <taxon>Magnoliopsida</taxon>
        <taxon>eudicotyledons</taxon>
        <taxon>Gunneridae</taxon>
        <taxon>Pentapetalae</taxon>
        <taxon>rosids</taxon>
        <taxon>fabids</taxon>
        <taxon>Malpighiales</taxon>
        <taxon>Passifloraceae</taxon>
        <taxon>Turnera</taxon>
    </lineage>
</organism>
<dbReference type="EMBL" id="JAKUCV010004286">
    <property type="protein sequence ID" value="KAJ4835832.1"/>
    <property type="molecule type" value="Genomic_DNA"/>
</dbReference>
<dbReference type="AlphaFoldDB" id="A0A9Q0JC56"/>
<keyword evidence="2" id="KW-1185">Reference proteome</keyword>
<name>A0A9Q0JC56_9ROSI</name>
<sequence length="215" mass="23727">MRARDLAVRKALVARRAADMAMEALELFAEFGGNGEEGNGDNDGGRKMVVDNAMSELRSFRKGDKGLVFFRRKRRGISLAEKILGGLCFRNAGACGEDGNCGCKIVSYPLVYSRSRRKVKDRNLDLRLDGEESCSNKVINSNGNDNSMNPMSPYSVEGDESVAVEDEFSYGNDDPRLLDLEEDYLSVAQRNQQLSPSICHSHVAAEKNLSSTQVF</sequence>
<proteinExistence type="predicted"/>
<reference evidence="1" key="2">
    <citation type="journal article" date="2023" name="Plants (Basel)">
        <title>Annotation of the Turnera subulata (Passifloraceae) Draft Genome Reveals the S-Locus Evolved after the Divergence of Turneroideae from Passifloroideae in a Stepwise Manner.</title>
        <authorList>
            <person name="Henning P.M."/>
            <person name="Roalson E.H."/>
            <person name="Mir W."/>
            <person name="McCubbin A.G."/>
            <person name="Shore J.S."/>
        </authorList>
    </citation>
    <scope>NUCLEOTIDE SEQUENCE</scope>
    <source>
        <strain evidence="1">F60SS</strain>
    </source>
</reference>
<accession>A0A9Q0JC56</accession>
<evidence type="ECO:0000313" key="2">
    <source>
        <dbReference type="Proteomes" id="UP001141552"/>
    </source>
</evidence>
<protein>
    <submittedName>
        <fullName evidence="1">Uncharacterized protein</fullName>
    </submittedName>
</protein>
<evidence type="ECO:0000313" key="1">
    <source>
        <dbReference type="EMBL" id="KAJ4835832.1"/>
    </source>
</evidence>
<gene>
    <name evidence="1" type="ORF">Tsubulata_033037</name>
</gene>
<comment type="caution">
    <text evidence="1">The sequence shown here is derived from an EMBL/GenBank/DDBJ whole genome shotgun (WGS) entry which is preliminary data.</text>
</comment>
<dbReference type="Proteomes" id="UP001141552">
    <property type="component" value="Unassembled WGS sequence"/>
</dbReference>
<reference evidence="1" key="1">
    <citation type="submission" date="2022-02" db="EMBL/GenBank/DDBJ databases">
        <authorList>
            <person name="Henning P.M."/>
            <person name="McCubbin A.G."/>
            <person name="Shore J.S."/>
        </authorList>
    </citation>
    <scope>NUCLEOTIDE SEQUENCE</scope>
    <source>
        <strain evidence="1">F60SS</strain>
        <tissue evidence="1">Leaves</tissue>
    </source>
</reference>